<evidence type="ECO:0000259" key="1">
    <source>
        <dbReference type="Pfam" id="PF02627"/>
    </source>
</evidence>
<comment type="caution">
    <text evidence="2">The sequence shown here is derived from an EMBL/GenBank/DDBJ whole genome shotgun (WGS) entry which is preliminary data.</text>
</comment>
<dbReference type="Proteomes" id="UP000642993">
    <property type="component" value="Unassembled WGS sequence"/>
</dbReference>
<keyword evidence="3" id="KW-1185">Reference proteome</keyword>
<dbReference type="PANTHER" id="PTHR34846:SF5">
    <property type="entry name" value="CARBOXYMUCONOLACTONE DECARBOXYLASE-LIKE DOMAIN-CONTAINING PROTEIN"/>
    <property type="match status" value="1"/>
</dbReference>
<reference evidence="2" key="1">
    <citation type="submission" date="2020-09" db="EMBL/GenBank/DDBJ databases">
        <title>Hoyosella lacisalsi sp. nov., a halotolerant actinobacterium isolated from soil of Lake Gudzhirganskoe.</title>
        <authorList>
            <person name="Yang Q."/>
            <person name="Guo P.Y."/>
            <person name="Liu S.W."/>
            <person name="Li F.N."/>
            <person name="Sun C.H."/>
        </authorList>
    </citation>
    <scope>NUCLEOTIDE SEQUENCE</scope>
    <source>
        <strain evidence="2">G463</strain>
    </source>
</reference>
<dbReference type="GO" id="GO:0051920">
    <property type="term" value="F:peroxiredoxin activity"/>
    <property type="evidence" value="ECO:0007669"/>
    <property type="project" value="InterPro"/>
</dbReference>
<dbReference type="EMBL" id="JACYWE010000002">
    <property type="protein sequence ID" value="MBD8505972.1"/>
    <property type="molecule type" value="Genomic_DNA"/>
</dbReference>
<sequence length="188" mass="21164">MTTPRIPPGGLAELGPANWLFTRLARRAMRVEDVHLFSTLGHARGLFRAWLMFSARLMPFGSLPRYEVEMLILRIAHLRGCAYELDHHERLGRRAGLSPALIARVQEGPAAAGWSTRHHALLVAVDQLVGTKDIDDDAWQALTRFLDERELIEIVMLVGQYDSLATTIRALRIPRDTRPAARRQANAN</sequence>
<dbReference type="PANTHER" id="PTHR34846">
    <property type="entry name" value="4-CARBOXYMUCONOLACTONE DECARBOXYLASE FAMILY PROTEIN (AFU_ORTHOLOGUE AFUA_6G11590)"/>
    <property type="match status" value="1"/>
</dbReference>
<dbReference type="InterPro" id="IPR003779">
    <property type="entry name" value="CMD-like"/>
</dbReference>
<dbReference type="Pfam" id="PF02627">
    <property type="entry name" value="CMD"/>
    <property type="match status" value="1"/>
</dbReference>
<accession>A0A927PM19</accession>
<dbReference type="Gene3D" id="1.20.1290.10">
    <property type="entry name" value="AhpD-like"/>
    <property type="match status" value="1"/>
</dbReference>
<protein>
    <submittedName>
        <fullName evidence="2">Carboxymuconolactone decarboxylase family protein</fullName>
    </submittedName>
</protein>
<dbReference type="SUPFAM" id="SSF69118">
    <property type="entry name" value="AhpD-like"/>
    <property type="match status" value="1"/>
</dbReference>
<feature type="domain" description="Carboxymuconolactone decarboxylase-like" evidence="1">
    <location>
        <begin position="46"/>
        <end position="124"/>
    </location>
</feature>
<dbReference type="RefSeq" id="WP_192038403.1">
    <property type="nucleotide sequence ID" value="NZ_JACYWE010000002.1"/>
</dbReference>
<organism evidence="2 3">
    <name type="scientific">Lolliginicoccus lacisalsi</name>
    <dbReference type="NCBI Taxonomy" id="2742202"/>
    <lineage>
        <taxon>Bacteria</taxon>
        <taxon>Bacillati</taxon>
        <taxon>Actinomycetota</taxon>
        <taxon>Actinomycetes</taxon>
        <taxon>Mycobacteriales</taxon>
        <taxon>Hoyosellaceae</taxon>
        <taxon>Lolliginicoccus</taxon>
    </lineage>
</organism>
<dbReference type="InterPro" id="IPR029032">
    <property type="entry name" value="AhpD-like"/>
</dbReference>
<proteinExistence type="predicted"/>
<evidence type="ECO:0000313" key="2">
    <source>
        <dbReference type="EMBL" id="MBD8505972.1"/>
    </source>
</evidence>
<evidence type="ECO:0000313" key="3">
    <source>
        <dbReference type="Proteomes" id="UP000642993"/>
    </source>
</evidence>
<dbReference type="AlphaFoldDB" id="A0A927PM19"/>
<gene>
    <name evidence="2" type="ORF">HT102_05685</name>
</gene>
<name>A0A927PM19_9ACTN</name>